<protein>
    <submittedName>
        <fullName evidence="2">Uncharacterized protein</fullName>
    </submittedName>
</protein>
<organism evidence="2 3">
    <name type="scientific">Polyporus arcularius HHB13444</name>
    <dbReference type="NCBI Taxonomy" id="1314778"/>
    <lineage>
        <taxon>Eukaryota</taxon>
        <taxon>Fungi</taxon>
        <taxon>Dikarya</taxon>
        <taxon>Basidiomycota</taxon>
        <taxon>Agaricomycotina</taxon>
        <taxon>Agaricomycetes</taxon>
        <taxon>Polyporales</taxon>
        <taxon>Polyporaceae</taxon>
        <taxon>Polyporus</taxon>
    </lineage>
</organism>
<keyword evidence="3" id="KW-1185">Reference proteome</keyword>
<reference evidence="2 3" key="1">
    <citation type="journal article" date="2019" name="Nat. Ecol. Evol.">
        <title>Megaphylogeny resolves global patterns of mushroom evolution.</title>
        <authorList>
            <person name="Varga T."/>
            <person name="Krizsan K."/>
            <person name="Foldi C."/>
            <person name="Dima B."/>
            <person name="Sanchez-Garcia M."/>
            <person name="Sanchez-Ramirez S."/>
            <person name="Szollosi G.J."/>
            <person name="Szarkandi J.G."/>
            <person name="Papp V."/>
            <person name="Albert L."/>
            <person name="Andreopoulos W."/>
            <person name="Angelini C."/>
            <person name="Antonin V."/>
            <person name="Barry K.W."/>
            <person name="Bougher N.L."/>
            <person name="Buchanan P."/>
            <person name="Buyck B."/>
            <person name="Bense V."/>
            <person name="Catcheside P."/>
            <person name="Chovatia M."/>
            <person name="Cooper J."/>
            <person name="Damon W."/>
            <person name="Desjardin D."/>
            <person name="Finy P."/>
            <person name="Geml J."/>
            <person name="Haridas S."/>
            <person name="Hughes K."/>
            <person name="Justo A."/>
            <person name="Karasinski D."/>
            <person name="Kautmanova I."/>
            <person name="Kiss B."/>
            <person name="Kocsube S."/>
            <person name="Kotiranta H."/>
            <person name="LaButti K.M."/>
            <person name="Lechner B.E."/>
            <person name="Liimatainen K."/>
            <person name="Lipzen A."/>
            <person name="Lukacs Z."/>
            <person name="Mihaltcheva S."/>
            <person name="Morgado L.N."/>
            <person name="Niskanen T."/>
            <person name="Noordeloos M.E."/>
            <person name="Ohm R.A."/>
            <person name="Ortiz-Santana B."/>
            <person name="Ovrebo C."/>
            <person name="Racz N."/>
            <person name="Riley R."/>
            <person name="Savchenko A."/>
            <person name="Shiryaev A."/>
            <person name="Soop K."/>
            <person name="Spirin V."/>
            <person name="Szebenyi C."/>
            <person name="Tomsovsky M."/>
            <person name="Tulloss R.E."/>
            <person name="Uehling J."/>
            <person name="Grigoriev I.V."/>
            <person name="Vagvolgyi C."/>
            <person name="Papp T."/>
            <person name="Martin F.M."/>
            <person name="Miettinen O."/>
            <person name="Hibbett D.S."/>
            <person name="Nagy L.G."/>
        </authorList>
    </citation>
    <scope>NUCLEOTIDE SEQUENCE [LARGE SCALE GENOMIC DNA]</scope>
    <source>
        <strain evidence="2 3">HHB13444</strain>
    </source>
</reference>
<evidence type="ECO:0000313" key="2">
    <source>
        <dbReference type="EMBL" id="TFK93240.1"/>
    </source>
</evidence>
<evidence type="ECO:0000313" key="3">
    <source>
        <dbReference type="Proteomes" id="UP000308197"/>
    </source>
</evidence>
<dbReference type="EMBL" id="ML210985">
    <property type="protein sequence ID" value="TFK93240.1"/>
    <property type="molecule type" value="Genomic_DNA"/>
</dbReference>
<feature type="region of interest" description="Disordered" evidence="1">
    <location>
        <begin position="63"/>
        <end position="145"/>
    </location>
</feature>
<sequence>MHWVRAGTDASSSCRTQIAPRAPPWIDTYRSSRCVRACDFHCRDGLQSSSRYCGMRVRDGNGMERAQAREGRDGRPGGTMAAVGSMGTGSGSEWDAGAVDVRPGGAPRAIGRVAENSRRRHRAGQMRQGPRRGGGRDVSSSVNRR</sequence>
<feature type="compositionally biased region" description="Basic and acidic residues" evidence="1">
    <location>
        <begin position="63"/>
        <end position="75"/>
    </location>
</feature>
<evidence type="ECO:0000256" key="1">
    <source>
        <dbReference type="SAM" id="MobiDB-lite"/>
    </source>
</evidence>
<dbReference type="Proteomes" id="UP000308197">
    <property type="component" value="Unassembled WGS sequence"/>
</dbReference>
<proteinExistence type="predicted"/>
<name>A0A5C3PYS9_9APHY</name>
<gene>
    <name evidence="2" type="ORF">K466DRAFT_146511</name>
</gene>
<dbReference type="AlphaFoldDB" id="A0A5C3PYS9"/>
<dbReference type="InParanoid" id="A0A5C3PYS9"/>
<accession>A0A5C3PYS9</accession>